<accession>A0AAI9FVZ9</accession>
<reference evidence="1" key="1">
    <citation type="submission" date="2022-07" db="EMBL/GenBank/DDBJ databases">
        <authorList>
            <consortium name="DAFM: The Division of Animal and Food Microbiology"/>
        </authorList>
    </citation>
    <scope>NUCLEOTIDE SEQUENCE</scope>
    <source>
        <strain evidence="1">19MO01SH01-2</strain>
    </source>
</reference>
<comment type="caution">
    <text evidence="1">The sequence shown here is derived from an EMBL/GenBank/DDBJ whole genome shotgun (WGS) entry which is preliminary data.</text>
</comment>
<protein>
    <submittedName>
        <fullName evidence="1">Uncharacterized protein</fullName>
    </submittedName>
</protein>
<dbReference type="Proteomes" id="UP001218208">
    <property type="component" value="Unassembled WGS sequence"/>
</dbReference>
<organism evidence="1 2">
    <name type="scientific">Stenotrophomonas maltophilia</name>
    <name type="common">Pseudomonas maltophilia</name>
    <name type="synonym">Xanthomonas maltophilia</name>
    <dbReference type="NCBI Taxonomy" id="40324"/>
    <lineage>
        <taxon>Bacteria</taxon>
        <taxon>Pseudomonadati</taxon>
        <taxon>Pseudomonadota</taxon>
        <taxon>Gammaproteobacteria</taxon>
        <taxon>Lysobacterales</taxon>
        <taxon>Lysobacteraceae</taxon>
        <taxon>Stenotrophomonas</taxon>
        <taxon>Stenotrophomonas maltophilia group</taxon>
    </lineage>
</organism>
<dbReference type="RefSeq" id="WP_110714154.1">
    <property type="nucleotide sequence ID" value="NZ_CP029773.1"/>
</dbReference>
<name>A0AAI9FVZ9_STEMA</name>
<proteinExistence type="predicted"/>
<dbReference type="AlphaFoldDB" id="A0AAI9FVZ9"/>
<evidence type="ECO:0000313" key="1">
    <source>
        <dbReference type="EMBL" id="EKT4094121.1"/>
    </source>
</evidence>
<gene>
    <name evidence="1" type="ORF">QEG23_003673</name>
</gene>
<sequence>MCPHCIDVECDNGSVCHRGLFAASSDVFSPLAAGPHSSTKKSSSLGQFESEHLFPHAALKLSGIGFNYQSEPTLSIPYVVHRAGQGGAGGGVTSTGSSSVASAWSSHLGTLARSDFPAALRLAVIDQLNAHYVNGNLSNAVAMQIIRVVNGHAGLGRLNAEQAGEINNMIADFYFRHSKG</sequence>
<dbReference type="EMBL" id="ABLOJW010000023">
    <property type="protein sequence ID" value="EKT4094121.1"/>
    <property type="molecule type" value="Genomic_DNA"/>
</dbReference>
<evidence type="ECO:0000313" key="2">
    <source>
        <dbReference type="Proteomes" id="UP001218208"/>
    </source>
</evidence>